<accession>A0ABM6MSU7</accession>
<keyword evidence="5" id="KW-1185">Reference proteome</keyword>
<dbReference type="GeneID" id="56684394"/>
<dbReference type="Pfam" id="PF01501">
    <property type="entry name" value="Glyco_transf_8"/>
    <property type="match status" value="1"/>
</dbReference>
<gene>
    <name evidence="4" type="ORF">BAZ09_007925</name>
</gene>
<dbReference type="EMBL" id="CP023401">
    <property type="protein sequence ID" value="ATC36149.1"/>
    <property type="molecule type" value="Genomic_DNA"/>
</dbReference>
<evidence type="ECO:0000313" key="4">
    <source>
        <dbReference type="EMBL" id="ATC36149.1"/>
    </source>
</evidence>
<evidence type="ECO:0000256" key="1">
    <source>
        <dbReference type="ARBA" id="ARBA00022676"/>
    </source>
</evidence>
<keyword evidence="3" id="KW-0479">Metal-binding</keyword>
<dbReference type="InterPro" id="IPR029044">
    <property type="entry name" value="Nucleotide-diphossugar_trans"/>
</dbReference>
<dbReference type="PANTHER" id="PTHR13778">
    <property type="entry name" value="GLYCOSYLTRANSFERASE 8 DOMAIN-CONTAINING PROTEIN"/>
    <property type="match status" value="1"/>
</dbReference>
<keyword evidence="1" id="KW-0328">Glycosyltransferase</keyword>
<organism evidence="4 5">
    <name type="scientific">Elizabethkingia anophelis R26</name>
    <dbReference type="NCBI Taxonomy" id="1246994"/>
    <lineage>
        <taxon>Bacteria</taxon>
        <taxon>Pseudomonadati</taxon>
        <taxon>Bacteroidota</taxon>
        <taxon>Flavobacteriia</taxon>
        <taxon>Flavobacteriales</taxon>
        <taxon>Weeksellaceae</taxon>
        <taxon>Elizabethkingia</taxon>
    </lineage>
</organism>
<proteinExistence type="predicted"/>
<dbReference type="Proteomes" id="UP000190057">
    <property type="component" value="Chromosome"/>
</dbReference>
<dbReference type="CDD" id="cd04194">
    <property type="entry name" value="GT8_A4GalT_like"/>
    <property type="match status" value="1"/>
</dbReference>
<protein>
    <submittedName>
        <fullName evidence="4">Glycosyltransferase family 8 protein</fullName>
    </submittedName>
</protein>
<dbReference type="Gene3D" id="3.90.550.10">
    <property type="entry name" value="Spore Coat Polysaccharide Biosynthesis Protein SpsA, Chain A"/>
    <property type="match status" value="1"/>
</dbReference>
<dbReference type="InterPro" id="IPR002495">
    <property type="entry name" value="Glyco_trans_8"/>
</dbReference>
<evidence type="ECO:0000256" key="3">
    <source>
        <dbReference type="ARBA" id="ARBA00022723"/>
    </source>
</evidence>
<dbReference type="SUPFAM" id="SSF53448">
    <property type="entry name" value="Nucleotide-diphospho-sugar transferases"/>
    <property type="match status" value="1"/>
</dbReference>
<dbReference type="RefSeq" id="WP_009088143.1">
    <property type="nucleotide sequence ID" value="NZ_ANIW01000043.1"/>
</dbReference>
<reference evidence="4 5" key="1">
    <citation type="submission" date="2017-09" db="EMBL/GenBank/DDBJ databases">
        <title>Complete circularized genomes of four mosquito-derived Elizabethkingia anophelis isolates.</title>
        <authorList>
            <person name="Nicholson A.C."/>
            <person name="Xu J."/>
        </authorList>
    </citation>
    <scope>NUCLEOTIDE SEQUENCE [LARGE SCALE GENOMIC DNA]</scope>
    <source>
        <strain evidence="4 5">R26</strain>
    </source>
</reference>
<dbReference type="PANTHER" id="PTHR13778:SF47">
    <property type="entry name" value="LIPOPOLYSACCHARIDE 1,3-GALACTOSYLTRANSFERASE"/>
    <property type="match status" value="1"/>
</dbReference>
<evidence type="ECO:0000313" key="5">
    <source>
        <dbReference type="Proteomes" id="UP000190057"/>
    </source>
</evidence>
<name>A0ABM6MSU7_9FLAO</name>
<evidence type="ECO:0000256" key="2">
    <source>
        <dbReference type="ARBA" id="ARBA00022679"/>
    </source>
</evidence>
<sequence length="315" mass="37407">MNNTKNNIPIVFCFDDNLIMPAGICISSLLENAKPSTFYDIYILHNEGCKYPKSGYLERLFSQFVNFKINYRNVGDAFRDAFEIRGITVSAYYRLLIPEIIPEYKTIFYFDVDIIFRNDLSEFYESCDLTGYYIGGVSTPYSDISDYIESVMNTRPDQYICSGTLLINSKLIREDQVIHQFKNAATKNWKYQDQDIINIVCKDKIKFLQPWFGVIGTISEIISDTRQIYYSKEEVEFAIQYGTIHYNGAKPWRQFCYNFDIWWEYYRRSVYFDSKFYFDFYHSKQSDLDTLTLSKRIKLLAKYFFKGRKKALYES</sequence>
<dbReference type="InterPro" id="IPR050748">
    <property type="entry name" value="Glycosyltrans_8_dom-fam"/>
</dbReference>
<keyword evidence="2" id="KW-0808">Transferase</keyword>